<organism evidence="1 2">
    <name type="scientific">Candidatus Taylorbacteria bacterium RIFCSPHIGHO2_02_FULL_43_32b</name>
    <dbReference type="NCBI Taxonomy" id="1802306"/>
    <lineage>
        <taxon>Bacteria</taxon>
        <taxon>Candidatus Tayloriibacteriota</taxon>
    </lineage>
</organism>
<proteinExistence type="predicted"/>
<sequence>MVFSLFSSPLSKIEFYYGVLIRLRRTIHPKTTLFIIENAKIKMQNYNVKMQNEEDFQVYDSRKL</sequence>
<dbReference type="EMBL" id="MHRK01000033">
    <property type="protein sequence ID" value="OHA23443.1"/>
    <property type="molecule type" value="Genomic_DNA"/>
</dbReference>
<protein>
    <submittedName>
        <fullName evidence="1">Uncharacterized protein</fullName>
    </submittedName>
</protein>
<dbReference type="AlphaFoldDB" id="A0A1G2MHW5"/>
<accession>A0A1G2MHW5</accession>
<gene>
    <name evidence="1" type="ORF">A3C72_03715</name>
</gene>
<name>A0A1G2MHW5_9BACT</name>
<dbReference type="STRING" id="1802306.A3C72_03715"/>
<evidence type="ECO:0000313" key="2">
    <source>
        <dbReference type="Proteomes" id="UP000177130"/>
    </source>
</evidence>
<comment type="caution">
    <text evidence="1">The sequence shown here is derived from an EMBL/GenBank/DDBJ whole genome shotgun (WGS) entry which is preliminary data.</text>
</comment>
<evidence type="ECO:0000313" key="1">
    <source>
        <dbReference type="EMBL" id="OHA23443.1"/>
    </source>
</evidence>
<reference evidence="1 2" key="1">
    <citation type="journal article" date="2016" name="Nat. Commun.">
        <title>Thousands of microbial genomes shed light on interconnected biogeochemical processes in an aquifer system.</title>
        <authorList>
            <person name="Anantharaman K."/>
            <person name="Brown C.T."/>
            <person name="Hug L.A."/>
            <person name="Sharon I."/>
            <person name="Castelle C.J."/>
            <person name="Probst A.J."/>
            <person name="Thomas B.C."/>
            <person name="Singh A."/>
            <person name="Wilkins M.J."/>
            <person name="Karaoz U."/>
            <person name="Brodie E.L."/>
            <person name="Williams K.H."/>
            <person name="Hubbard S.S."/>
            <person name="Banfield J.F."/>
        </authorList>
    </citation>
    <scope>NUCLEOTIDE SEQUENCE [LARGE SCALE GENOMIC DNA]</scope>
</reference>
<dbReference type="Proteomes" id="UP000177130">
    <property type="component" value="Unassembled WGS sequence"/>
</dbReference>